<dbReference type="EC" id="3.1.2.14" evidence="1"/>
<proteinExistence type="predicted"/>
<organism evidence="4">
    <name type="scientific">Timema genevievae</name>
    <name type="common">Walking stick</name>
    <dbReference type="NCBI Taxonomy" id="629358"/>
    <lineage>
        <taxon>Eukaryota</taxon>
        <taxon>Metazoa</taxon>
        <taxon>Ecdysozoa</taxon>
        <taxon>Arthropoda</taxon>
        <taxon>Hexapoda</taxon>
        <taxon>Insecta</taxon>
        <taxon>Pterygota</taxon>
        <taxon>Neoptera</taxon>
        <taxon>Polyneoptera</taxon>
        <taxon>Phasmatodea</taxon>
        <taxon>Timematodea</taxon>
        <taxon>Timematoidea</taxon>
        <taxon>Timematidae</taxon>
        <taxon>Timema</taxon>
    </lineage>
</organism>
<evidence type="ECO:0000259" key="3">
    <source>
        <dbReference type="SMART" id="SM00829"/>
    </source>
</evidence>
<dbReference type="InterPro" id="IPR050444">
    <property type="entry name" value="Polyketide_Synthase"/>
</dbReference>
<keyword evidence="2" id="KW-0808">Transferase</keyword>
<dbReference type="GO" id="GO:0016491">
    <property type="term" value="F:oxidoreductase activity"/>
    <property type="evidence" value="ECO:0007669"/>
    <property type="project" value="InterPro"/>
</dbReference>
<dbReference type="PANTHER" id="PTHR45681">
    <property type="entry name" value="POLYKETIDE SYNTHASE 44-RELATED"/>
    <property type="match status" value="1"/>
</dbReference>
<evidence type="ECO:0000256" key="1">
    <source>
        <dbReference type="ARBA" id="ARBA00012480"/>
    </source>
</evidence>
<evidence type="ECO:0000313" key="4">
    <source>
        <dbReference type="EMBL" id="CAD7589387.1"/>
    </source>
</evidence>
<dbReference type="Gene3D" id="3.90.180.10">
    <property type="entry name" value="Medium-chain alcohol dehydrogenases, catalytic domain"/>
    <property type="match status" value="1"/>
</dbReference>
<dbReference type="GO" id="GO:0016740">
    <property type="term" value="F:transferase activity"/>
    <property type="evidence" value="ECO:0007669"/>
    <property type="project" value="UniProtKB-KW"/>
</dbReference>
<feature type="domain" description="Enoyl reductase (ER)" evidence="3">
    <location>
        <begin position="4"/>
        <end position="245"/>
    </location>
</feature>
<sequence length="669" mass="74180">MAGGSCPLFKTQRTQFTILLILTSLGTSPSLGVWKMRQTVPWAYSMAYHGMIQAAALSSEETVLIHAGHTPIGQAAIAFALHIGSTVFTTIAEIVHKEFLMKRFPLLQEKNILSLDSNFDIFLMGETKGKGVKVIVNCLRGSKLHSSLQCVSECGRFVQLGTTDMEENTSIGMSIFLKHVAVLGIAVDNIFNASLAWKKELHSAIKEGIKLGIVQPLGNVLFTEKQTLEALRELSNCNNVEKVLIKFMGETKTKPKNKSVFNNIEATIKTLSDPKFSHIIIGNKFEDCLCLAEWLVTHKANKITIASKSQKLSVLSERRMFLLRRYHNAHIIQTSAEKIYTLPGARSFIRNASNLGTVTTIFSIALNDAISLHNLDVASRSLDSLSHFVSLMDKSGEDVSKERFKAGLPILDVQWTDSQKSENIHPILKVMDRLLSSRSPPFINVSLEDKLIKYTNEVCKFNEIGSFLPLDLEELEGVGFDFLSKAKSPLMVIPSLSPGIGRVPEVPPIFIVPGIQDQIKKVLESLTNKILYPTICINLQDHNMPLSNYAGNIVKHMRNMQPVGPYNLVGVSWGGILALELARELQSQDQKIQLFLLDGAPDTTQSIAKLLGTGDELQCNLITKLLGIESNKVYYKIGLTVPTTPTQVKRERKFLIEPKNQSPMILLFA</sequence>
<dbReference type="CDD" id="cd05195">
    <property type="entry name" value="enoyl_red"/>
    <property type="match status" value="1"/>
</dbReference>
<dbReference type="AlphaFoldDB" id="A0A7R9PJB2"/>
<dbReference type="InterPro" id="IPR036291">
    <property type="entry name" value="NAD(P)-bd_dom_sf"/>
</dbReference>
<dbReference type="EMBL" id="OE840056">
    <property type="protein sequence ID" value="CAD7589387.1"/>
    <property type="molecule type" value="Genomic_DNA"/>
</dbReference>
<dbReference type="PANTHER" id="PTHR45681:SF6">
    <property type="entry name" value="POLYKETIDE SYNTHASE 37"/>
    <property type="match status" value="1"/>
</dbReference>
<dbReference type="InterPro" id="IPR001031">
    <property type="entry name" value="Thioesterase"/>
</dbReference>
<dbReference type="SUPFAM" id="SSF51735">
    <property type="entry name" value="NAD(P)-binding Rossmann-fold domains"/>
    <property type="match status" value="1"/>
</dbReference>
<dbReference type="SMART" id="SM00829">
    <property type="entry name" value="PKS_ER"/>
    <property type="match status" value="1"/>
</dbReference>
<dbReference type="Pfam" id="PF00107">
    <property type="entry name" value="ADH_zinc_N"/>
    <property type="match status" value="1"/>
</dbReference>
<dbReference type="InterPro" id="IPR029058">
    <property type="entry name" value="AB_hydrolase_fold"/>
</dbReference>
<name>A0A7R9PJB2_TIMGE</name>
<accession>A0A7R9PJB2</accession>
<dbReference type="SUPFAM" id="SSF53474">
    <property type="entry name" value="alpha/beta-Hydrolases"/>
    <property type="match status" value="1"/>
</dbReference>
<dbReference type="InterPro" id="IPR013149">
    <property type="entry name" value="ADH-like_C"/>
</dbReference>
<reference evidence="4" key="1">
    <citation type="submission" date="2020-11" db="EMBL/GenBank/DDBJ databases">
        <authorList>
            <person name="Tran Van P."/>
        </authorList>
    </citation>
    <scope>NUCLEOTIDE SEQUENCE</scope>
</reference>
<protein>
    <recommendedName>
        <fullName evidence="1">oleoyl-[acyl-carrier-protein] hydrolase</fullName>
        <ecNumber evidence="1">3.1.2.14</ecNumber>
    </recommendedName>
</protein>
<dbReference type="InterPro" id="IPR020843">
    <property type="entry name" value="ER"/>
</dbReference>
<dbReference type="Gene3D" id="3.40.50.1820">
    <property type="entry name" value="alpha/beta hydrolase"/>
    <property type="match status" value="1"/>
</dbReference>
<dbReference type="Pfam" id="PF00975">
    <property type="entry name" value="Thioesterase"/>
    <property type="match status" value="1"/>
</dbReference>
<evidence type="ECO:0000256" key="2">
    <source>
        <dbReference type="ARBA" id="ARBA00022679"/>
    </source>
</evidence>
<gene>
    <name evidence="4" type="ORF">TGEB3V08_LOCUS3347</name>
</gene>
<dbReference type="GO" id="GO:0016297">
    <property type="term" value="F:fatty acyl-[ACP] hydrolase activity"/>
    <property type="evidence" value="ECO:0007669"/>
    <property type="project" value="UniProtKB-EC"/>
</dbReference>